<sequence>MPHSPENAERRRGAIAALRELLRQGLEVETSCQVEDWPCFLSQALNRLMATEIVDLLPWDSLAITRKNKKSLESQNQRVVIDFNCFYMVLIAHVALGFSSKQKDLINKAKTMCECLVASEGIDLKLEDAFCLFLLGQGNEADVADKLQHLELNSNSTTRNSISGKETKHVSGVKPSLYIFILGLQDLVMDVRDKLLFEPEYAGNIRENIPPKTPLRIPWPWLPAALCLLQEVGEAKLVLDIGRAALQRPDAKPYVHDLLLSMALAECAIAKIGFEKNKVSHGFEALARAQCLLRSKISLGKMTLLSQIEESLEELAPACTLEILGMPHSPENAERRRGAIAALRELLRQGLEVETSCQVEDWPCFLSQALNRLMATEIVDLLPWDSLAITRKNKKSLESQNQRVVIDFNCFYMVLIAHVALGFSSKQKDLVSPFCVACLLNIPIPTPLLAIL</sequence>
<feature type="domain" description="Plastid division protein CDP1-like 1st alpha solenoid" evidence="2">
    <location>
        <begin position="216"/>
        <end position="363"/>
    </location>
</feature>
<evidence type="ECO:0000313" key="4">
    <source>
        <dbReference type="Proteomes" id="UP000237347"/>
    </source>
</evidence>
<dbReference type="Proteomes" id="UP000237347">
    <property type="component" value="Unassembled WGS sequence"/>
</dbReference>
<comment type="caution">
    <text evidence="3">The sequence shown here is derived from an EMBL/GenBank/DDBJ whole genome shotgun (WGS) entry which is preliminary data.</text>
</comment>
<evidence type="ECO:0000259" key="2">
    <source>
        <dbReference type="Pfam" id="PF25515"/>
    </source>
</evidence>
<accession>A0AAW0IMM6</accession>
<name>A0AAW0IMM6_QUESU</name>
<evidence type="ECO:0000259" key="1">
    <source>
        <dbReference type="Pfam" id="PF23468"/>
    </source>
</evidence>
<evidence type="ECO:0000313" key="3">
    <source>
        <dbReference type="EMBL" id="KAK7815574.1"/>
    </source>
</evidence>
<feature type="domain" description="Plastid division protein CDP1-like 2nd alpha solenoid" evidence="1">
    <location>
        <begin position="82"/>
        <end position="143"/>
    </location>
</feature>
<dbReference type="PANTHER" id="PTHR33925:SF2">
    <property type="entry name" value="PLASTID DIVISION PROTEIN CDP1, CHLOROPLASTIC"/>
    <property type="match status" value="1"/>
</dbReference>
<reference evidence="3 4" key="1">
    <citation type="journal article" date="2018" name="Sci. Data">
        <title>The draft genome sequence of cork oak.</title>
        <authorList>
            <person name="Ramos A.M."/>
            <person name="Usie A."/>
            <person name="Barbosa P."/>
            <person name="Barros P.M."/>
            <person name="Capote T."/>
            <person name="Chaves I."/>
            <person name="Simoes F."/>
            <person name="Abreu I."/>
            <person name="Carrasquinho I."/>
            <person name="Faro C."/>
            <person name="Guimaraes J.B."/>
            <person name="Mendonca D."/>
            <person name="Nobrega F."/>
            <person name="Rodrigues L."/>
            <person name="Saibo N.J.M."/>
            <person name="Varela M.C."/>
            <person name="Egas C."/>
            <person name="Matos J."/>
            <person name="Miguel C.M."/>
            <person name="Oliveira M.M."/>
            <person name="Ricardo C.P."/>
            <person name="Goncalves S."/>
        </authorList>
    </citation>
    <scope>NUCLEOTIDE SEQUENCE [LARGE SCALE GENOMIC DNA]</scope>
    <source>
        <strain evidence="4">cv. HL8</strain>
    </source>
</reference>
<dbReference type="AlphaFoldDB" id="A0AAW0IMM6"/>
<dbReference type="EMBL" id="PKMF04000999">
    <property type="protein sequence ID" value="KAK7815574.1"/>
    <property type="molecule type" value="Genomic_DNA"/>
</dbReference>
<organism evidence="3 4">
    <name type="scientific">Quercus suber</name>
    <name type="common">Cork oak</name>
    <dbReference type="NCBI Taxonomy" id="58331"/>
    <lineage>
        <taxon>Eukaryota</taxon>
        <taxon>Viridiplantae</taxon>
        <taxon>Streptophyta</taxon>
        <taxon>Embryophyta</taxon>
        <taxon>Tracheophyta</taxon>
        <taxon>Spermatophyta</taxon>
        <taxon>Magnoliopsida</taxon>
        <taxon>eudicotyledons</taxon>
        <taxon>Gunneridae</taxon>
        <taxon>Pentapetalae</taxon>
        <taxon>rosids</taxon>
        <taxon>fabids</taxon>
        <taxon>Fagales</taxon>
        <taxon>Fagaceae</taxon>
        <taxon>Quercus</taxon>
    </lineage>
</organism>
<dbReference type="InterPro" id="IPR044685">
    <property type="entry name" value="CPD1-like"/>
</dbReference>
<protein>
    <submittedName>
        <fullName evidence="3">Plastid division protein cdp1</fullName>
    </submittedName>
</protein>
<dbReference type="PANTHER" id="PTHR33925">
    <property type="entry name" value="PLASTID DIVISION PROTEIN CDP1, CHLOROPLASTIC-RELATED"/>
    <property type="match status" value="1"/>
</dbReference>
<gene>
    <name evidence="3" type="primary">CDP1_2</name>
    <name evidence="3" type="ORF">CFP56_001442</name>
</gene>
<dbReference type="Pfam" id="PF23468">
    <property type="entry name" value="ARC6"/>
    <property type="match status" value="1"/>
</dbReference>
<dbReference type="GO" id="GO:0010020">
    <property type="term" value="P:chloroplast fission"/>
    <property type="evidence" value="ECO:0007669"/>
    <property type="project" value="TreeGrafter"/>
</dbReference>
<dbReference type="GO" id="GO:0009706">
    <property type="term" value="C:chloroplast inner membrane"/>
    <property type="evidence" value="ECO:0007669"/>
    <property type="project" value="TreeGrafter"/>
</dbReference>
<dbReference type="InterPro" id="IPR057137">
    <property type="entry name" value="CDP1-like_a_solenoid_2"/>
</dbReference>
<proteinExistence type="predicted"/>
<dbReference type="InterPro" id="IPR058032">
    <property type="entry name" value="CDP1-like_a_solenoid_1"/>
</dbReference>
<dbReference type="Pfam" id="PF25515">
    <property type="entry name" value="Arm_PDR"/>
    <property type="match status" value="1"/>
</dbReference>
<keyword evidence="4" id="KW-1185">Reference proteome</keyword>